<feature type="transmembrane region" description="Helical" evidence="8">
    <location>
        <begin position="161"/>
        <end position="182"/>
    </location>
</feature>
<accession>A0A151M3R9</accession>
<name>A0A151M3R9_ALLMI</name>
<evidence type="ECO:0000313" key="9">
    <source>
        <dbReference type="EMBL" id="KYO19173.1"/>
    </source>
</evidence>
<dbReference type="PANTHER" id="PTHR19317:SF0">
    <property type="entry name" value="PRENYLATED RAB ACCEPTOR PROTEIN 1"/>
    <property type="match status" value="1"/>
</dbReference>
<dbReference type="GO" id="GO:0008021">
    <property type="term" value="C:synaptic vesicle"/>
    <property type="evidence" value="ECO:0007669"/>
    <property type="project" value="UniProtKB-SubCell"/>
</dbReference>
<dbReference type="STRING" id="8496.A0A151M3R9"/>
<gene>
    <name evidence="9" type="primary">RABAC1</name>
    <name evidence="9" type="ORF">Y1Q_0003398</name>
</gene>
<evidence type="ECO:0000256" key="2">
    <source>
        <dbReference type="ARBA" id="ARBA00004234"/>
    </source>
</evidence>
<comment type="caution">
    <text evidence="9">The sequence shown here is derived from an EMBL/GenBank/DDBJ whole genome shotgun (WGS) entry which is preliminary data.</text>
</comment>
<dbReference type="EMBL" id="AKHW03006683">
    <property type="protein sequence ID" value="KYO19173.1"/>
    <property type="molecule type" value="Genomic_DNA"/>
</dbReference>
<evidence type="ECO:0000256" key="6">
    <source>
        <dbReference type="ARBA" id="ARBA00022989"/>
    </source>
</evidence>
<dbReference type="Pfam" id="PF03208">
    <property type="entry name" value="PRA1"/>
    <property type="match status" value="1"/>
</dbReference>
<dbReference type="AlphaFoldDB" id="A0A151M3R9"/>
<dbReference type="Proteomes" id="UP000050525">
    <property type="component" value="Unassembled WGS sequence"/>
</dbReference>
<keyword evidence="7 8" id="KW-0472">Membrane</keyword>
<evidence type="ECO:0000256" key="3">
    <source>
        <dbReference type="ARBA" id="ARBA00006483"/>
    </source>
</evidence>
<keyword evidence="5 8" id="KW-0812">Transmembrane</keyword>
<dbReference type="InterPro" id="IPR006461">
    <property type="entry name" value="PLAC_motif_containing"/>
</dbReference>
<reference evidence="9 10" key="1">
    <citation type="journal article" date="2012" name="Genome Biol.">
        <title>Sequencing three crocodilian genomes to illuminate the evolution of archosaurs and amniotes.</title>
        <authorList>
            <person name="St John J.A."/>
            <person name="Braun E.L."/>
            <person name="Isberg S.R."/>
            <person name="Miles L.G."/>
            <person name="Chong A.Y."/>
            <person name="Gongora J."/>
            <person name="Dalzell P."/>
            <person name="Moran C."/>
            <person name="Bed'hom B."/>
            <person name="Abzhanov A."/>
            <person name="Burgess S.C."/>
            <person name="Cooksey A.M."/>
            <person name="Castoe T.A."/>
            <person name="Crawford N.G."/>
            <person name="Densmore L.D."/>
            <person name="Drew J.C."/>
            <person name="Edwards S.V."/>
            <person name="Faircloth B.C."/>
            <person name="Fujita M.K."/>
            <person name="Greenwold M.J."/>
            <person name="Hoffmann F.G."/>
            <person name="Howard J.M."/>
            <person name="Iguchi T."/>
            <person name="Janes D.E."/>
            <person name="Khan S.Y."/>
            <person name="Kohno S."/>
            <person name="de Koning A.J."/>
            <person name="Lance S.L."/>
            <person name="McCarthy F.M."/>
            <person name="McCormack J.E."/>
            <person name="Merchant M.E."/>
            <person name="Peterson D.G."/>
            <person name="Pollock D.D."/>
            <person name="Pourmand N."/>
            <person name="Raney B.J."/>
            <person name="Roessler K.A."/>
            <person name="Sanford J.R."/>
            <person name="Sawyer R.H."/>
            <person name="Schmidt C.J."/>
            <person name="Triplett E.W."/>
            <person name="Tuberville T.D."/>
            <person name="Venegas-Anaya M."/>
            <person name="Howard J.T."/>
            <person name="Jarvis E.D."/>
            <person name="Guillette L.J.Jr."/>
            <person name="Glenn T.C."/>
            <person name="Green R.E."/>
            <person name="Ray D.A."/>
        </authorList>
    </citation>
    <scope>NUCLEOTIDE SEQUENCE [LARGE SCALE GENOMIC DNA]</scope>
    <source>
        <strain evidence="9">KSC_2009_1</strain>
    </source>
</reference>
<comment type="similarity">
    <text evidence="3 8">Belongs to the PRA1 family.</text>
</comment>
<comment type="subcellular location">
    <subcellularLocation>
        <location evidence="2">Cytoplasmic vesicle</location>
        <location evidence="2">Secretory vesicle</location>
        <location evidence="2">Synaptic vesicle</location>
    </subcellularLocation>
    <subcellularLocation>
        <location evidence="1 8">Membrane</location>
        <topology evidence="1 8">Multi-pass membrane protein</topology>
    </subcellularLocation>
</comment>
<sequence>MSYQTEIIVDSQPGPLGPGAVFSVGALPGGAWSSELCDCCSDVGTCLCGALVPCILASRVSERFGQTCLLPCLPGALVALRTGIRERYRIEVGVGAEEARMSYERWHGSITSPLLVVALAVFLGACYVLHVRAQQGPLVVLGRELSAGQQYAVAGGVSFPLFWVAGAGSAVFWVLGATLVVIGSHAAFYETEPAEGEELQMEPV</sequence>
<protein>
    <recommendedName>
        <fullName evidence="8">PRA1 family protein</fullName>
    </recommendedName>
</protein>
<organism evidence="9 10">
    <name type="scientific">Alligator mississippiensis</name>
    <name type="common">American alligator</name>
    <dbReference type="NCBI Taxonomy" id="8496"/>
    <lineage>
        <taxon>Eukaryota</taxon>
        <taxon>Metazoa</taxon>
        <taxon>Chordata</taxon>
        <taxon>Craniata</taxon>
        <taxon>Vertebrata</taxon>
        <taxon>Euteleostomi</taxon>
        <taxon>Archelosauria</taxon>
        <taxon>Archosauria</taxon>
        <taxon>Crocodylia</taxon>
        <taxon>Alligatoridae</taxon>
        <taxon>Alligatorinae</taxon>
        <taxon>Alligator</taxon>
    </lineage>
</organism>
<evidence type="ECO:0000256" key="5">
    <source>
        <dbReference type="ARBA" id="ARBA00022692"/>
    </source>
</evidence>
<proteinExistence type="inferred from homology"/>
<dbReference type="PANTHER" id="PTHR19317">
    <property type="entry name" value="PRENYLATED RAB ACCEPTOR 1-RELATED"/>
    <property type="match status" value="1"/>
</dbReference>
<evidence type="ECO:0000313" key="10">
    <source>
        <dbReference type="Proteomes" id="UP000050525"/>
    </source>
</evidence>
<evidence type="ECO:0000256" key="4">
    <source>
        <dbReference type="ARBA" id="ARBA00009024"/>
    </source>
</evidence>
<keyword evidence="6 8" id="KW-1133">Transmembrane helix</keyword>
<keyword evidence="10" id="KW-1185">Reference proteome</keyword>
<dbReference type="InterPro" id="IPR004895">
    <property type="entry name" value="Prenylated_rab_accept_PRA1"/>
</dbReference>
<dbReference type="NCBIfam" id="TIGR01571">
    <property type="entry name" value="A_thal_Cys_rich"/>
    <property type="match status" value="1"/>
</dbReference>
<evidence type="ECO:0000256" key="8">
    <source>
        <dbReference type="RuleBase" id="RU363107"/>
    </source>
</evidence>
<dbReference type="GO" id="GO:0016020">
    <property type="term" value="C:membrane"/>
    <property type="evidence" value="ECO:0007669"/>
    <property type="project" value="UniProtKB-SubCell"/>
</dbReference>
<comment type="similarity">
    <text evidence="4">Belongs to the cornifelin family.</text>
</comment>
<dbReference type="Pfam" id="PF04749">
    <property type="entry name" value="PLAC8"/>
    <property type="match status" value="1"/>
</dbReference>
<dbReference type="GO" id="GO:0005794">
    <property type="term" value="C:Golgi apparatus"/>
    <property type="evidence" value="ECO:0007669"/>
    <property type="project" value="TreeGrafter"/>
</dbReference>
<evidence type="ECO:0000256" key="1">
    <source>
        <dbReference type="ARBA" id="ARBA00004141"/>
    </source>
</evidence>
<evidence type="ECO:0000256" key="7">
    <source>
        <dbReference type="ARBA" id="ARBA00023136"/>
    </source>
</evidence>
<feature type="transmembrane region" description="Helical" evidence="8">
    <location>
        <begin position="110"/>
        <end position="130"/>
    </location>
</feature>